<dbReference type="Pfam" id="PF00084">
    <property type="entry name" value="Sushi"/>
    <property type="match status" value="1"/>
</dbReference>
<dbReference type="PANTHER" id="PTHR45785:SF2">
    <property type="entry name" value="COMPLEMENT FACTOR H-RELATED"/>
    <property type="match status" value="1"/>
</dbReference>
<feature type="domain" description="Sushi" evidence="8">
    <location>
        <begin position="326"/>
        <end position="387"/>
    </location>
</feature>
<keyword evidence="4 5" id="KW-1015">Disulfide bond</keyword>
<evidence type="ECO:0000256" key="1">
    <source>
        <dbReference type="ARBA" id="ARBA00004328"/>
    </source>
</evidence>
<evidence type="ECO:0000256" key="4">
    <source>
        <dbReference type="ARBA" id="ARBA00023157"/>
    </source>
</evidence>
<dbReference type="InterPro" id="IPR000436">
    <property type="entry name" value="Sushi_SCR_CCP_dom"/>
</dbReference>
<dbReference type="OrthoDB" id="6127264at2759"/>
<comment type="caution">
    <text evidence="5">Lacks conserved residue(s) required for the propagation of feature annotation.</text>
</comment>
<dbReference type="PROSITE" id="PS50923">
    <property type="entry name" value="SUSHI"/>
    <property type="match status" value="1"/>
</dbReference>
<feature type="signal peptide" evidence="7">
    <location>
        <begin position="1"/>
        <end position="21"/>
    </location>
</feature>
<dbReference type="InterPro" id="IPR035976">
    <property type="entry name" value="Sushi/SCR/CCP_sf"/>
</dbReference>
<evidence type="ECO:0000256" key="3">
    <source>
        <dbReference type="ARBA" id="ARBA00022729"/>
    </source>
</evidence>
<evidence type="ECO:0000256" key="2">
    <source>
        <dbReference type="ARBA" id="ARBA00022659"/>
    </source>
</evidence>
<sequence>MNCTLLFILPFVSLNAFLSTGQIMEVTGEDVDYMFEDYGDEELLWGKESSPQWCESPIINSTLGDRITLRSFFIEANSKGQSLKLDFSKLVNPISDLFQYATETVAEVSCGPERRLKLEEGVIHPLSSVHLRCTLNSSGSGGVWLLIGSGGAVTYSNRPGCACGNPTFHICELPHLIHRGLSVNATKGSGFFRHNDTLTVRCALAQNTLHPPGKHILRCINSQWVYEVNDVPSGLRYPNCATRSICTTRQIPHFLDFITSGIICKGKSISCLSPKTLLPLGTKIELRCKDDTTRLIGPSSMVCLNSALHSGSGWYPPKWPSCIPKLTCPEPFIQKGAYITSNLSSATFRRGMQVWFKCWEGYTLYGSKMIVCLKSGLWNDSFPECIADENGVNEDSITVLLFALTCCLSVILVIMFRAVYRQNQWLKHRHESIASTTEEMLLKTVNCSITIDYREASDTTY</sequence>
<keyword evidence="10" id="KW-1185">Reference proteome</keyword>
<dbReference type="CDD" id="cd00033">
    <property type="entry name" value="CCP"/>
    <property type="match status" value="1"/>
</dbReference>
<dbReference type="AlphaFoldDB" id="A0A3P7DHU0"/>
<comment type="subcellular location">
    <subcellularLocation>
        <location evidence="1">Virion</location>
    </subcellularLocation>
</comment>
<dbReference type="InParanoid" id="A0A3P7DHU0"/>
<keyword evidence="6" id="KW-1133">Transmembrane helix</keyword>
<keyword evidence="6" id="KW-0812">Transmembrane</keyword>
<evidence type="ECO:0000256" key="6">
    <source>
        <dbReference type="SAM" id="Phobius"/>
    </source>
</evidence>
<evidence type="ECO:0000313" key="10">
    <source>
        <dbReference type="Proteomes" id="UP000270924"/>
    </source>
</evidence>
<dbReference type="InterPro" id="IPR051503">
    <property type="entry name" value="ComplSys_Reg/VirEntry_Med"/>
</dbReference>
<feature type="transmembrane region" description="Helical" evidence="6">
    <location>
        <begin position="399"/>
        <end position="420"/>
    </location>
</feature>
<evidence type="ECO:0000313" key="9">
    <source>
        <dbReference type="EMBL" id="VDM09361.1"/>
    </source>
</evidence>
<protein>
    <recommendedName>
        <fullName evidence="8">Sushi domain-containing protein</fullName>
    </recommendedName>
</protein>
<dbReference type="Proteomes" id="UP000270924">
    <property type="component" value="Unassembled WGS sequence"/>
</dbReference>
<dbReference type="Gene3D" id="2.10.70.10">
    <property type="entry name" value="Complement Module, domain 1"/>
    <property type="match status" value="1"/>
</dbReference>
<evidence type="ECO:0000259" key="8">
    <source>
        <dbReference type="PROSITE" id="PS50923"/>
    </source>
</evidence>
<evidence type="ECO:0000256" key="5">
    <source>
        <dbReference type="PROSITE-ProRule" id="PRU00302"/>
    </source>
</evidence>
<gene>
    <name evidence="9" type="ORF">WBA_LOCUS2747</name>
</gene>
<dbReference type="OMA" id="PQWCESP"/>
<accession>A0A3P7DHU0</accession>
<dbReference type="EMBL" id="UYWW01000810">
    <property type="protein sequence ID" value="VDM09361.1"/>
    <property type="molecule type" value="Genomic_DNA"/>
</dbReference>
<feature type="chain" id="PRO_5017943897" description="Sushi domain-containing protein" evidence="7">
    <location>
        <begin position="22"/>
        <end position="461"/>
    </location>
</feature>
<proteinExistence type="predicted"/>
<dbReference type="SMART" id="SM00032">
    <property type="entry name" value="CCP"/>
    <property type="match status" value="3"/>
</dbReference>
<keyword evidence="6" id="KW-0472">Membrane</keyword>
<reference evidence="9 10" key="1">
    <citation type="submission" date="2018-11" db="EMBL/GenBank/DDBJ databases">
        <authorList>
            <consortium name="Pathogen Informatics"/>
        </authorList>
    </citation>
    <scope>NUCLEOTIDE SEQUENCE [LARGE SCALE GENOMIC DNA]</scope>
</reference>
<keyword evidence="3 7" id="KW-0732">Signal</keyword>
<name>A0A3P7DHU0_WUCBA</name>
<organism evidence="9 10">
    <name type="scientific">Wuchereria bancrofti</name>
    <dbReference type="NCBI Taxonomy" id="6293"/>
    <lineage>
        <taxon>Eukaryota</taxon>
        <taxon>Metazoa</taxon>
        <taxon>Ecdysozoa</taxon>
        <taxon>Nematoda</taxon>
        <taxon>Chromadorea</taxon>
        <taxon>Rhabditida</taxon>
        <taxon>Spirurina</taxon>
        <taxon>Spiruromorpha</taxon>
        <taxon>Filarioidea</taxon>
        <taxon>Onchocercidae</taxon>
        <taxon>Wuchereria</taxon>
    </lineage>
</organism>
<evidence type="ECO:0000256" key="7">
    <source>
        <dbReference type="SAM" id="SignalP"/>
    </source>
</evidence>
<dbReference type="PANTHER" id="PTHR45785">
    <property type="entry name" value="COMPLEMENT FACTOR H-RELATED"/>
    <property type="match status" value="1"/>
</dbReference>
<feature type="disulfide bond" evidence="5">
    <location>
        <begin position="358"/>
        <end position="385"/>
    </location>
</feature>
<keyword evidence="2 5" id="KW-0768">Sushi</keyword>
<dbReference type="SUPFAM" id="SSF57535">
    <property type="entry name" value="Complement control module/SCR domain"/>
    <property type="match status" value="1"/>
</dbReference>